<dbReference type="Pfam" id="PF00550">
    <property type="entry name" value="PP-binding"/>
    <property type="match status" value="1"/>
</dbReference>
<dbReference type="SMART" id="SM00823">
    <property type="entry name" value="PKS_PP"/>
    <property type="match status" value="1"/>
</dbReference>
<evidence type="ECO:0000259" key="3">
    <source>
        <dbReference type="PROSITE" id="PS50075"/>
    </source>
</evidence>
<reference evidence="4 5" key="1">
    <citation type="journal article" date="2018" name="Sci. Rep.">
        <title>Extensive genomic diversity among Mycobacterium marinum strains revealed by whole genome sequencing.</title>
        <authorList>
            <person name="Das S."/>
            <person name="Pettersson B.M."/>
            <person name="Behra P.R."/>
            <person name="Mallick A."/>
            <person name="Cheramie M."/>
            <person name="Ramesh M."/>
            <person name="Shirreff L."/>
            <person name="DuCote T."/>
            <person name="Dasgupta S."/>
            <person name="Ennis D.G."/>
            <person name="Kirsebom L.A."/>
        </authorList>
    </citation>
    <scope>NUCLEOTIDE SEQUENCE [LARGE SCALE GENOMIC DNA]</scope>
    <source>
        <strain evidence="4 5">Davis1</strain>
    </source>
</reference>
<keyword evidence="2" id="KW-0597">Phosphoprotein</keyword>
<gene>
    <name evidence="4" type="primary">pks2_1</name>
    <name evidence="4" type="ORF">DAVIS_03057</name>
</gene>
<protein>
    <submittedName>
        <fullName evidence="4">Phthioceranic/hydroxyphthioceranic acid synthase</fullName>
        <ecNumber evidence="4">2.3.1.-</ecNumber>
    </submittedName>
</protein>
<dbReference type="EC" id="2.3.1.-" evidence="4"/>
<dbReference type="PROSITE" id="PS50075">
    <property type="entry name" value="CARRIER"/>
    <property type="match status" value="1"/>
</dbReference>
<proteinExistence type="predicted"/>
<dbReference type="Gene3D" id="1.10.1200.10">
    <property type="entry name" value="ACP-like"/>
    <property type="match status" value="1"/>
</dbReference>
<dbReference type="AlphaFoldDB" id="A0A3E2MUR7"/>
<organism evidence="4 5">
    <name type="scientific">Mycobacterium marinum</name>
    <dbReference type="NCBI Taxonomy" id="1781"/>
    <lineage>
        <taxon>Bacteria</taxon>
        <taxon>Bacillati</taxon>
        <taxon>Actinomycetota</taxon>
        <taxon>Actinomycetes</taxon>
        <taxon>Mycobacteriales</taxon>
        <taxon>Mycobacteriaceae</taxon>
        <taxon>Mycobacterium</taxon>
        <taxon>Mycobacterium ulcerans group</taxon>
    </lineage>
</organism>
<dbReference type="Proteomes" id="UP000257451">
    <property type="component" value="Unassembled WGS sequence"/>
</dbReference>
<dbReference type="GO" id="GO:0016746">
    <property type="term" value="F:acyltransferase activity"/>
    <property type="evidence" value="ECO:0007669"/>
    <property type="project" value="UniProtKB-KW"/>
</dbReference>
<accession>A0A3E2MUR7</accession>
<comment type="caution">
    <text evidence="4">The sequence shown here is derived from an EMBL/GenBank/DDBJ whole genome shotgun (WGS) entry which is preliminary data.</text>
</comment>
<dbReference type="GO" id="GO:0031177">
    <property type="term" value="F:phosphopantetheine binding"/>
    <property type="evidence" value="ECO:0007669"/>
    <property type="project" value="InterPro"/>
</dbReference>
<evidence type="ECO:0000256" key="2">
    <source>
        <dbReference type="ARBA" id="ARBA00022553"/>
    </source>
</evidence>
<sequence length="101" mass="11468">MQRSERSQLRAELAELPLDEWPTRLRRLISEQVSLILRRTIDPDRPLTDYGLDSLGNLELRTRIETETGIRISSTDITTVRGLADHLCKKLAPAEDAPATM</sequence>
<dbReference type="InterPro" id="IPR020806">
    <property type="entry name" value="PKS_PP-bd"/>
</dbReference>
<evidence type="ECO:0000256" key="1">
    <source>
        <dbReference type="ARBA" id="ARBA00022450"/>
    </source>
</evidence>
<dbReference type="InterPro" id="IPR036736">
    <property type="entry name" value="ACP-like_sf"/>
</dbReference>
<name>A0A3E2MUR7_MYCMR</name>
<evidence type="ECO:0000313" key="4">
    <source>
        <dbReference type="EMBL" id="RFZ40177.1"/>
    </source>
</evidence>
<keyword evidence="4" id="KW-0808">Transferase</keyword>
<feature type="domain" description="Carrier" evidence="3">
    <location>
        <begin position="19"/>
        <end position="95"/>
    </location>
</feature>
<evidence type="ECO:0000313" key="5">
    <source>
        <dbReference type="Proteomes" id="UP000257451"/>
    </source>
</evidence>
<keyword evidence="1" id="KW-0596">Phosphopantetheine</keyword>
<dbReference type="InterPro" id="IPR009081">
    <property type="entry name" value="PP-bd_ACP"/>
</dbReference>
<keyword evidence="4" id="KW-0012">Acyltransferase</keyword>
<dbReference type="EMBL" id="PEDF01000093">
    <property type="protein sequence ID" value="RFZ40177.1"/>
    <property type="molecule type" value="Genomic_DNA"/>
</dbReference>
<dbReference type="SUPFAM" id="SSF47336">
    <property type="entry name" value="ACP-like"/>
    <property type="match status" value="1"/>
</dbReference>